<organism evidence="1 2">
    <name type="scientific">Collybiopsis luxurians FD-317 M1</name>
    <dbReference type="NCBI Taxonomy" id="944289"/>
    <lineage>
        <taxon>Eukaryota</taxon>
        <taxon>Fungi</taxon>
        <taxon>Dikarya</taxon>
        <taxon>Basidiomycota</taxon>
        <taxon>Agaricomycotina</taxon>
        <taxon>Agaricomycetes</taxon>
        <taxon>Agaricomycetidae</taxon>
        <taxon>Agaricales</taxon>
        <taxon>Marasmiineae</taxon>
        <taxon>Omphalotaceae</taxon>
        <taxon>Collybiopsis</taxon>
        <taxon>Collybiopsis luxurians</taxon>
    </lineage>
</organism>
<dbReference type="EMBL" id="KN834817">
    <property type="protein sequence ID" value="KIK54316.1"/>
    <property type="molecule type" value="Genomic_DNA"/>
</dbReference>
<evidence type="ECO:0000313" key="2">
    <source>
        <dbReference type="Proteomes" id="UP000053593"/>
    </source>
</evidence>
<evidence type="ECO:0000313" key="1">
    <source>
        <dbReference type="EMBL" id="KIK54316.1"/>
    </source>
</evidence>
<protein>
    <submittedName>
        <fullName evidence="1">Uncharacterized protein</fullName>
    </submittedName>
</protein>
<reference evidence="1 2" key="1">
    <citation type="submission" date="2014-04" db="EMBL/GenBank/DDBJ databases">
        <title>Evolutionary Origins and Diversification of the Mycorrhizal Mutualists.</title>
        <authorList>
            <consortium name="DOE Joint Genome Institute"/>
            <consortium name="Mycorrhizal Genomics Consortium"/>
            <person name="Kohler A."/>
            <person name="Kuo A."/>
            <person name="Nagy L.G."/>
            <person name="Floudas D."/>
            <person name="Copeland A."/>
            <person name="Barry K.W."/>
            <person name="Cichocki N."/>
            <person name="Veneault-Fourrey C."/>
            <person name="LaButti K."/>
            <person name="Lindquist E.A."/>
            <person name="Lipzen A."/>
            <person name="Lundell T."/>
            <person name="Morin E."/>
            <person name="Murat C."/>
            <person name="Riley R."/>
            <person name="Ohm R."/>
            <person name="Sun H."/>
            <person name="Tunlid A."/>
            <person name="Henrissat B."/>
            <person name="Grigoriev I.V."/>
            <person name="Hibbett D.S."/>
            <person name="Martin F."/>
        </authorList>
    </citation>
    <scope>NUCLEOTIDE SEQUENCE [LARGE SCALE GENOMIC DNA]</scope>
    <source>
        <strain evidence="1 2">FD-317 M1</strain>
    </source>
</reference>
<sequence length="391" mass="45728">MFLCPLQSLWNGVITGDIAFEFIDCAPAGEILRVIFPFNHCFPFAIWLQSISYTYKQCDPAFLTFEQHYQHLQSQKESSSGNSTSEVDFQIFHFEHLDCVIQLVASFTTPIADVLKHSPTKALQMSIITHNRAYCLFPQSGLIERRYFCCKPHLKQRDSAVIRSHLRFIRDHFGERSTAFPNAEESCSRQSELGFQLQRSIADDYCAIIEIANARNFTFLGDWIWRKPDDHDISVVGDLFGQYGGKLSSSVDDIIQQAFRMRLVQKEFLNNLPIHRMMQTLLGLEKRISVQLPRNFQGKNEVLLDPHLCLWIFHLTRHLTKLYRRVYLILLLQTQHYYDNDDKGYMWLNIDYHLVLNPAQKSSDLDHWNVILDALTKERINLQFEWSWGRG</sequence>
<name>A0A0D0BHQ1_9AGAR</name>
<gene>
    <name evidence="1" type="ORF">GYMLUDRAFT_63255</name>
</gene>
<keyword evidence="2" id="KW-1185">Reference proteome</keyword>
<dbReference type="HOGENOM" id="CLU_765156_0_0_1"/>
<proteinExistence type="predicted"/>
<dbReference type="Proteomes" id="UP000053593">
    <property type="component" value="Unassembled WGS sequence"/>
</dbReference>
<dbReference type="AlphaFoldDB" id="A0A0D0BHQ1"/>
<accession>A0A0D0BHQ1</accession>